<name>A0A8S3WTI9_PARAO</name>
<gene>
    <name evidence="1" type="ORF">PAPOLLO_LOCUS10038</name>
</gene>
<reference evidence="1" key="1">
    <citation type="submission" date="2021-04" db="EMBL/GenBank/DDBJ databases">
        <authorList>
            <person name="Tunstrom K."/>
        </authorList>
    </citation>
    <scope>NUCLEOTIDE SEQUENCE</scope>
</reference>
<evidence type="ECO:0000313" key="1">
    <source>
        <dbReference type="EMBL" id="CAG4980437.1"/>
    </source>
</evidence>
<dbReference type="AlphaFoldDB" id="A0A8S3WTI9"/>
<evidence type="ECO:0000313" key="2">
    <source>
        <dbReference type="Proteomes" id="UP000691718"/>
    </source>
</evidence>
<organism evidence="1 2">
    <name type="scientific">Parnassius apollo</name>
    <name type="common">Apollo butterfly</name>
    <name type="synonym">Papilio apollo</name>
    <dbReference type="NCBI Taxonomy" id="110799"/>
    <lineage>
        <taxon>Eukaryota</taxon>
        <taxon>Metazoa</taxon>
        <taxon>Ecdysozoa</taxon>
        <taxon>Arthropoda</taxon>
        <taxon>Hexapoda</taxon>
        <taxon>Insecta</taxon>
        <taxon>Pterygota</taxon>
        <taxon>Neoptera</taxon>
        <taxon>Endopterygota</taxon>
        <taxon>Lepidoptera</taxon>
        <taxon>Glossata</taxon>
        <taxon>Ditrysia</taxon>
        <taxon>Papilionoidea</taxon>
        <taxon>Papilionidae</taxon>
        <taxon>Parnassiinae</taxon>
        <taxon>Parnassini</taxon>
        <taxon>Parnassius</taxon>
        <taxon>Parnassius</taxon>
    </lineage>
</organism>
<dbReference type="Proteomes" id="UP000691718">
    <property type="component" value="Unassembled WGS sequence"/>
</dbReference>
<comment type="caution">
    <text evidence="1">The sequence shown here is derived from an EMBL/GenBank/DDBJ whole genome shotgun (WGS) entry which is preliminary data.</text>
</comment>
<sequence length="66" mass="7954">GPLAQHMKCRQRLTCNSLQLLALKEQARAQLQHWFCCQLQLSRYWQSNENIIENCLRHHAEYLRTM</sequence>
<feature type="non-terminal residue" evidence="1">
    <location>
        <position position="1"/>
    </location>
</feature>
<keyword evidence="2" id="KW-1185">Reference proteome</keyword>
<accession>A0A8S3WTI9</accession>
<dbReference type="EMBL" id="CAJQZP010000712">
    <property type="protein sequence ID" value="CAG4980437.1"/>
    <property type="molecule type" value="Genomic_DNA"/>
</dbReference>
<protein>
    <submittedName>
        <fullName evidence="1">(apollo) hypothetical protein</fullName>
    </submittedName>
</protein>
<proteinExistence type="predicted"/>